<dbReference type="GO" id="GO:0005886">
    <property type="term" value="C:plasma membrane"/>
    <property type="evidence" value="ECO:0007669"/>
    <property type="project" value="UniProtKB-SubCell"/>
</dbReference>
<sequence length="530" mass="56720">MAAADRDFSGSRAPLSRPPSGATLPRGGGRDARSIFIRLSLAAAVALPASGCLVGPDYTRPSVETPLGFKQGGLREDSLAYVQSKKGWRVARPSDASERGDWWRVFNDPTLDRLIRAIDVDNQNLRAQVALYDQSRALVAQARAALFPTVIGAPSITRSRTLGTERTTVSLQAQASWELDLFGGIRRQIESDVAAAQASAADLALVRLSLQAELATSYLQMRYYDALKRVLQENVEGFKKSLAIAENQYNAGVAARSDVITAQTQLQTTQASLIAVDLQRATFEHAVAILTGRPPSELNLPFAPLPVRPPGVPVGIPSDLLERRPDIAQAERLVQSQSEQIGVAVSAFYPTVTLSASGGFSGLASNGIFSAANRVWAISAAGEQVFFDGGARAAVLQSARAAYEAAVASYRQTVLTAFGEVENGLAGVRILAQQQAKQDEAVASARRAVEIALNEYRAGTQNYTTVVTAQSLQINNEVTALQIRLNRFTTAVALIRALGGGWDARSLPTGEELKGPRLPIDRGQAVRTEE</sequence>
<keyword evidence="2" id="KW-0812">Transmembrane</keyword>
<dbReference type="Pfam" id="PF02321">
    <property type="entry name" value="OEP"/>
    <property type="match status" value="2"/>
</dbReference>
<dbReference type="GO" id="GO:0015562">
    <property type="term" value="F:efflux transmembrane transporter activity"/>
    <property type="evidence" value="ECO:0007669"/>
    <property type="project" value="InterPro"/>
</dbReference>
<proteinExistence type="inferred from homology"/>
<comment type="subcellular location">
    <subcellularLocation>
        <location evidence="2">Cell membrane</location>
        <topology evidence="2">Lipid-anchor</topology>
    </subcellularLocation>
</comment>
<dbReference type="AlphaFoldDB" id="A0A1I4JQL7"/>
<evidence type="ECO:0000256" key="1">
    <source>
        <dbReference type="ARBA" id="ARBA00007613"/>
    </source>
</evidence>
<keyword evidence="2" id="KW-1134">Transmembrane beta strand</keyword>
<evidence type="ECO:0000313" key="4">
    <source>
        <dbReference type="EMBL" id="SFL68513.1"/>
    </source>
</evidence>
<dbReference type="NCBIfam" id="TIGR01845">
    <property type="entry name" value="outer_NodT"/>
    <property type="match status" value="1"/>
</dbReference>
<dbReference type="Proteomes" id="UP000198804">
    <property type="component" value="Unassembled WGS sequence"/>
</dbReference>
<keyword evidence="2" id="KW-0564">Palmitate</keyword>
<gene>
    <name evidence="4" type="ORF">SAMN04488125_12112</name>
</gene>
<reference evidence="5" key="1">
    <citation type="submission" date="2016-10" db="EMBL/GenBank/DDBJ databases">
        <authorList>
            <person name="Varghese N."/>
            <person name="Submissions S."/>
        </authorList>
    </citation>
    <scope>NUCLEOTIDE SEQUENCE [LARGE SCALE GENOMIC DNA]</scope>
    <source>
        <strain evidence="5">CGMCC 1.6474</strain>
    </source>
</reference>
<feature type="region of interest" description="Disordered" evidence="3">
    <location>
        <begin position="1"/>
        <end position="28"/>
    </location>
</feature>
<organism evidence="4 5">
    <name type="scientific">Methylorubrum salsuginis</name>
    <dbReference type="NCBI Taxonomy" id="414703"/>
    <lineage>
        <taxon>Bacteria</taxon>
        <taxon>Pseudomonadati</taxon>
        <taxon>Pseudomonadota</taxon>
        <taxon>Alphaproteobacteria</taxon>
        <taxon>Hyphomicrobiales</taxon>
        <taxon>Methylobacteriaceae</taxon>
        <taxon>Methylorubrum</taxon>
    </lineage>
</organism>
<keyword evidence="2" id="KW-0472">Membrane</keyword>
<dbReference type="Gene3D" id="2.20.200.10">
    <property type="entry name" value="Outer membrane efflux proteins (OEP)"/>
    <property type="match status" value="1"/>
</dbReference>
<keyword evidence="5" id="KW-1185">Reference proteome</keyword>
<dbReference type="InterPro" id="IPR010131">
    <property type="entry name" value="MdtP/NodT-like"/>
</dbReference>
<evidence type="ECO:0000313" key="5">
    <source>
        <dbReference type="Proteomes" id="UP000198804"/>
    </source>
</evidence>
<dbReference type="EMBL" id="FOSV01000021">
    <property type="protein sequence ID" value="SFL68513.1"/>
    <property type="molecule type" value="Genomic_DNA"/>
</dbReference>
<comment type="similarity">
    <text evidence="1 2">Belongs to the outer membrane factor (OMF) (TC 1.B.17) family.</text>
</comment>
<dbReference type="STRING" id="414703.SAMN04488125_12112"/>
<accession>A0A1I4JQL7</accession>
<keyword evidence="2 4" id="KW-0449">Lipoprotein</keyword>
<feature type="region of interest" description="Disordered" evidence="3">
    <location>
        <begin position="506"/>
        <end position="530"/>
    </location>
</feature>
<dbReference type="Gene3D" id="1.20.1600.10">
    <property type="entry name" value="Outer membrane efflux proteins (OEP)"/>
    <property type="match status" value="1"/>
</dbReference>
<evidence type="ECO:0000256" key="3">
    <source>
        <dbReference type="SAM" id="MobiDB-lite"/>
    </source>
</evidence>
<dbReference type="PANTHER" id="PTHR30203:SF33">
    <property type="entry name" value="BLR4455 PROTEIN"/>
    <property type="match status" value="1"/>
</dbReference>
<dbReference type="SUPFAM" id="SSF56954">
    <property type="entry name" value="Outer membrane efflux proteins (OEP)"/>
    <property type="match status" value="1"/>
</dbReference>
<dbReference type="InterPro" id="IPR003423">
    <property type="entry name" value="OMP_efflux"/>
</dbReference>
<name>A0A1I4JQL7_9HYPH</name>
<dbReference type="PANTHER" id="PTHR30203">
    <property type="entry name" value="OUTER MEMBRANE CATION EFFLUX PROTEIN"/>
    <property type="match status" value="1"/>
</dbReference>
<protein>
    <submittedName>
        <fullName evidence="4">Efflux transporter, outer membrane factor (OMF) lipoprotein, NodT family</fullName>
    </submittedName>
</protein>
<evidence type="ECO:0000256" key="2">
    <source>
        <dbReference type="RuleBase" id="RU362097"/>
    </source>
</evidence>